<sequence length="64" mass="6921">MQPVLVVDVHAVADVLQDVKDAFGCIVTGFLNGMQSEGSMMDVGVGFHVIEQVEPELVQPEIHD</sequence>
<dbReference type="AlphaFoldDB" id="A0A645E552"/>
<name>A0A645E552_9ZZZZ</name>
<evidence type="ECO:0000313" key="1">
    <source>
        <dbReference type="EMBL" id="MPM95702.1"/>
    </source>
</evidence>
<reference evidence="1" key="1">
    <citation type="submission" date="2019-08" db="EMBL/GenBank/DDBJ databases">
        <authorList>
            <person name="Kucharzyk K."/>
            <person name="Murdoch R.W."/>
            <person name="Higgins S."/>
            <person name="Loffler F."/>
        </authorList>
    </citation>
    <scope>NUCLEOTIDE SEQUENCE</scope>
</reference>
<proteinExistence type="predicted"/>
<accession>A0A645E552</accession>
<dbReference type="EMBL" id="VSSQ01042163">
    <property type="protein sequence ID" value="MPM95702.1"/>
    <property type="molecule type" value="Genomic_DNA"/>
</dbReference>
<gene>
    <name evidence="1" type="ORF">SDC9_142857</name>
</gene>
<comment type="caution">
    <text evidence="1">The sequence shown here is derived from an EMBL/GenBank/DDBJ whole genome shotgun (WGS) entry which is preliminary data.</text>
</comment>
<organism evidence="1">
    <name type="scientific">bioreactor metagenome</name>
    <dbReference type="NCBI Taxonomy" id="1076179"/>
    <lineage>
        <taxon>unclassified sequences</taxon>
        <taxon>metagenomes</taxon>
        <taxon>ecological metagenomes</taxon>
    </lineage>
</organism>
<protein>
    <submittedName>
        <fullName evidence="1">Uncharacterized protein</fullName>
    </submittedName>
</protein>